<evidence type="ECO:0008006" key="3">
    <source>
        <dbReference type="Google" id="ProtNLM"/>
    </source>
</evidence>
<keyword evidence="2" id="KW-1185">Reference proteome</keyword>
<dbReference type="EMBL" id="SMAE01000006">
    <property type="protein sequence ID" value="TCS89411.1"/>
    <property type="molecule type" value="Genomic_DNA"/>
</dbReference>
<dbReference type="RefSeq" id="WP_132027518.1">
    <property type="nucleotide sequence ID" value="NZ_CP068564.1"/>
</dbReference>
<proteinExistence type="predicted"/>
<dbReference type="SUPFAM" id="SSF51703">
    <property type="entry name" value="Cobalamin (vitamin B12)-dependent enzymes"/>
    <property type="match status" value="1"/>
</dbReference>
<gene>
    <name evidence="1" type="ORF">EDD65_10677</name>
</gene>
<dbReference type="OrthoDB" id="5756833at2"/>
<dbReference type="Proteomes" id="UP000294567">
    <property type="component" value="Unassembled WGS sequence"/>
</dbReference>
<comment type="caution">
    <text evidence="1">The sequence shown here is derived from an EMBL/GenBank/DDBJ whole genome shotgun (WGS) entry which is preliminary data.</text>
</comment>
<evidence type="ECO:0000313" key="2">
    <source>
        <dbReference type="Proteomes" id="UP000294567"/>
    </source>
</evidence>
<protein>
    <recommendedName>
        <fullName evidence="3">Cobalamin-binding protein</fullName>
    </recommendedName>
</protein>
<reference evidence="1 2" key="1">
    <citation type="submission" date="2019-03" db="EMBL/GenBank/DDBJ databases">
        <title>Genomic Encyclopedia of Type Strains, Phase IV (KMG-IV): sequencing the most valuable type-strain genomes for metagenomic binning, comparative biology and taxonomic classification.</title>
        <authorList>
            <person name="Goeker M."/>
        </authorList>
    </citation>
    <scope>NUCLEOTIDE SEQUENCE [LARGE SCALE GENOMIC DNA]</scope>
    <source>
        <strain evidence="1 2">DSM 26752</strain>
    </source>
</reference>
<organism evidence="1 2">
    <name type="scientific">Keratinibaculum paraultunense</name>
    <dbReference type="NCBI Taxonomy" id="1278232"/>
    <lineage>
        <taxon>Bacteria</taxon>
        <taxon>Bacillati</taxon>
        <taxon>Bacillota</taxon>
        <taxon>Tissierellia</taxon>
        <taxon>Tissierellales</taxon>
        <taxon>Tepidimicrobiaceae</taxon>
        <taxon>Keratinibaculum</taxon>
    </lineage>
</organism>
<dbReference type="InterPro" id="IPR016176">
    <property type="entry name" value="Cbl-dep_enz_cat"/>
</dbReference>
<dbReference type="GO" id="GO:0003824">
    <property type="term" value="F:catalytic activity"/>
    <property type="evidence" value="ECO:0007669"/>
    <property type="project" value="InterPro"/>
</dbReference>
<dbReference type="Gene3D" id="3.20.20.240">
    <property type="entry name" value="Methylmalonyl-CoA mutase"/>
    <property type="match status" value="1"/>
</dbReference>
<dbReference type="AlphaFoldDB" id="A0A4R3KV59"/>
<sequence length="634" mass="72503">MYLVDRDVYAFIKPSFDAHTLGLTTAAELLKDCGYKVIIADEVISKVMDNINHEPNQQRILNWIIENKITHIGISYRLDEDDAVDLVGYLMNRLRSESMLDYQGGPIKSVFFAGLPRACEVINEVHKGFVKTFKGGESIRETLHKMGVPEERIPKHILEGSRYDDIRMEFGEDIIKSQNYDFFKPVDRATYPEYGTFNDTVEKRLVAQKSGPFVPLMRAHAGPYSSSMTREEAIKLFMSWAKYLAETGYLDILSIGTSQLTQSNFGEDWDDKPNGGGVPINSPEEYRMIWEVSRPLLLRTYAGTKNIPELARIYEETINICWHALSLWWFNKLDGRGPYDLYTNLQQHIETLKYVATTNKPYEPNVSHHFAFRGADDVTYIISAYLASKLAKKLGIKTLILQNMLNTPRLTWGIQDLAKSRAMLTLVKSLEDSNFKVILQPRAGLDYFKPDLEEAKIQLAAVTALMDDIDPHDETSPPIIHVVSYSEASHLATPDIINESIKITQYSLQEYRRLRKEGKIEDMSRNEDVYERMIELIGSAKIIIDGIEKYVDNPYSAEGFYKIFAAGFLPVPYLWGEVDEFKYAKGLKTRPVRGSVKVVDEEGNIMSAEKVVDYARSNLEEVEYIFNQKYRVGQ</sequence>
<dbReference type="GO" id="GO:0031419">
    <property type="term" value="F:cobalamin binding"/>
    <property type="evidence" value="ECO:0007669"/>
    <property type="project" value="InterPro"/>
</dbReference>
<name>A0A4R3KV59_9FIRM</name>
<accession>A0A4R3KV59</accession>
<evidence type="ECO:0000313" key="1">
    <source>
        <dbReference type="EMBL" id="TCS89411.1"/>
    </source>
</evidence>